<evidence type="ECO:0000313" key="2">
    <source>
        <dbReference type="EMBL" id="KAF0848826.1"/>
    </source>
</evidence>
<evidence type="ECO:0000313" key="3">
    <source>
        <dbReference type="Proteomes" id="UP000798951"/>
    </source>
</evidence>
<proteinExistence type="predicted"/>
<dbReference type="Pfam" id="PF05685">
    <property type="entry name" value="Uma2"/>
    <property type="match status" value="1"/>
</dbReference>
<keyword evidence="2" id="KW-0378">Hydrolase</keyword>
<keyword evidence="3" id="KW-1185">Reference proteome</keyword>
<name>A0ABQ6YSX7_9NOCA</name>
<dbReference type="InterPro" id="IPR012296">
    <property type="entry name" value="Nuclease_put_TT1808"/>
</dbReference>
<keyword evidence="2" id="KW-0255">Endonuclease</keyword>
<dbReference type="Gene3D" id="3.90.1570.10">
    <property type="entry name" value="tt1808, chain A"/>
    <property type="match status" value="1"/>
</dbReference>
<dbReference type="Proteomes" id="UP000798951">
    <property type="component" value="Unassembled WGS sequence"/>
</dbReference>
<dbReference type="RefSeq" id="WP_067979777.1">
    <property type="nucleotide sequence ID" value="NZ_VMSD01000001.1"/>
</dbReference>
<feature type="domain" description="Putative restriction endonuclease" evidence="1">
    <location>
        <begin position="16"/>
        <end position="178"/>
    </location>
</feature>
<dbReference type="EMBL" id="VMSD01000001">
    <property type="protein sequence ID" value="KAF0848826.1"/>
    <property type="molecule type" value="Genomic_DNA"/>
</dbReference>
<dbReference type="PANTHER" id="PTHR34107">
    <property type="entry name" value="SLL0198 PROTEIN-RELATED"/>
    <property type="match status" value="1"/>
</dbReference>
<reference evidence="2 3" key="1">
    <citation type="submission" date="2019-07" db="EMBL/GenBank/DDBJ databases">
        <title>Genomic Encyclopedia of Type Strains, Phase IV (KMG-IV): sequencing the most valuable type-strain genomes for metagenomic binning, comparative biology and taxonomic classification.</title>
        <authorList>
            <person name="Goeker M."/>
        </authorList>
    </citation>
    <scope>NUCLEOTIDE SEQUENCE [LARGE SCALE GENOMIC DNA]</scope>
    <source>
        <strain evidence="2 3">DSM 44831</strain>
    </source>
</reference>
<dbReference type="CDD" id="cd06260">
    <property type="entry name" value="DUF820-like"/>
    <property type="match status" value="1"/>
</dbReference>
<gene>
    <name evidence="2" type="ORF">FNL39_101257</name>
</gene>
<protein>
    <submittedName>
        <fullName evidence="2">Uma2 family endonuclease</fullName>
    </submittedName>
</protein>
<evidence type="ECO:0000259" key="1">
    <source>
        <dbReference type="Pfam" id="PF05685"/>
    </source>
</evidence>
<organism evidence="2 3">
    <name type="scientific">Nocardia caishijiensis</name>
    <dbReference type="NCBI Taxonomy" id="184756"/>
    <lineage>
        <taxon>Bacteria</taxon>
        <taxon>Bacillati</taxon>
        <taxon>Actinomycetota</taxon>
        <taxon>Actinomycetes</taxon>
        <taxon>Mycobacteriales</taxon>
        <taxon>Nocardiaceae</taxon>
        <taxon>Nocardia</taxon>
    </lineage>
</organism>
<sequence length="205" mass="23483">MSIPWRGRFQDSPITWEQFLDIDEETRRGLEIVDGYVVPREQRDARHQKVASRLSNAIEESAVEEMRSNGDTCIETNTETSVLLWEMPPTARIPDVVVNRCLDDFDQLTADRVLIVVEVVSPGSGRRDRIHKMADYADAGIPHYWIVEFDKVGAVSIERYALEIRKRAYTHVETTHRDGHGLAVDITAPFRILIDWSQLTVAPRL</sequence>
<dbReference type="GO" id="GO:0004519">
    <property type="term" value="F:endonuclease activity"/>
    <property type="evidence" value="ECO:0007669"/>
    <property type="project" value="UniProtKB-KW"/>
</dbReference>
<dbReference type="PANTHER" id="PTHR34107:SF2">
    <property type="entry name" value="SLL0888 PROTEIN"/>
    <property type="match status" value="1"/>
</dbReference>
<comment type="caution">
    <text evidence="2">The sequence shown here is derived from an EMBL/GenBank/DDBJ whole genome shotgun (WGS) entry which is preliminary data.</text>
</comment>
<accession>A0ABQ6YSX7</accession>
<dbReference type="InterPro" id="IPR008538">
    <property type="entry name" value="Uma2"/>
</dbReference>
<keyword evidence="2" id="KW-0540">Nuclease</keyword>
<dbReference type="SUPFAM" id="SSF52980">
    <property type="entry name" value="Restriction endonuclease-like"/>
    <property type="match status" value="1"/>
</dbReference>
<dbReference type="InterPro" id="IPR011335">
    <property type="entry name" value="Restrct_endonuc-II-like"/>
</dbReference>